<dbReference type="STRING" id="50429.A0A2B4RNU0"/>
<evidence type="ECO:0000313" key="11">
    <source>
        <dbReference type="Proteomes" id="UP000225706"/>
    </source>
</evidence>
<feature type="region of interest" description="Disordered" evidence="8">
    <location>
        <begin position="1"/>
        <end position="30"/>
    </location>
</feature>
<feature type="binding site" evidence="6">
    <location>
        <position position="322"/>
    </location>
    <ligand>
        <name>Zn(2+)</name>
        <dbReference type="ChEBI" id="CHEBI:29105"/>
        <label>1</label>
    </ligand>
</feature>
<feature type="binding site" evidence="5">
    <location>
        <begin position="281"/>
        <end position="285"/>
    </location>
    <ligand>
        <name>AMP</name>
        <dbReference type="ChEBI" id="CHEBI:456215"/>
    </ligand>
</feature>
<feature type="binding site" evidence="6">
    <location>
        <position position="285"/>
    </location>
    <ligand>
        <name>Zn(2+)</name>
        <dbReference type="ChEBI" id="CHEBI:29105"/>
        <label>1</label>
    </ligand>
</feature>
<evidence type="ECO:0000256" key="7">
    <source>
        <dbReference type="RuleBase" id="RU363067"/>
    </source>
</evidence>
<evidence type="ECO:0000256" key="4">
    <source>
        <dbReference type="PIRSR" id="PIRSR623088-1"/>
    </source>
</evidence>
<feature type="active site" description="Proton donor" evidence="4">
    <location>
        <position position="281"/>
    </location>
</feature>
<dbReference type="Proteomes" id="UP000225706">
    <property type="component" value="Unassembled WGS sequence"/>
</dbReference>
<organism evidence="10 11">
    <name type="scientific">Stylophora pistillata</name>
    <name type="common">Smooth cauliflower coral</name>
    <dbReference type="NCBI Taxonomy" id="50429"/>
    <lineage>
        <taxon>Eukaryota</taxon>
        <taxon>Metazoa</taxon>
        <taxon>Cnidaria</taxon>
        <taxon>Anthozoa</taxon>
        <taxon>Hexacorallia</taxon>
        <taxon>Scleractinia</taxon>
        <taxon>Astrocoeniina</taxon>
        <taxon>Pocilloporidae</taxon>
        <taxon>Stylophora</taxon>
    </lineage>
</organism>
<feature type="binding site" evidence="5">
    <location>
        <position position="322"/>
    </location>
    <ligand>
        <name>AMP</name>
        <dbReference type="ChEBI" id="CHEBI:456215"/>
    </ligand>
</feature>
<proteinExistence type="inferred from homology"/>
<dbReference type="PRINTS" id="PR00387">
    <property type="entry name" value="PDIESTERASE1"/>
</dbReference>
<dbReference type="InterPro" id="IPR013706">
    <property type="entry name" value="PDE1_N"/>
</dbReference>
<keyword evidence="2 6" id="KW-0479">Metal-binding</keyword>
<dbReference type="InterPro" id="IPR002073">
    <property type="entry name" value="PDEase_catalytic_dom"/>
</dbReference>
<dbReference type="InterPro" id="IPR036971">
    <property type="entry name" value="PDEase_catalytic_dom_sf"/>
</dbReference>
<dbReference type="CDD" id="cd00077">
    <property type="entry name" value="HDc"/>
    <property type="match status" value="1"/>
</dbReference>
<feature type="binding site" evidence="6">
    <location>
        <position position="429"/>
    </location>
    <ligand>
        <name>Zn(2+)</name>
        <dbReference type="ChEBI" id="CHEBI:29105"/>
        <label>1</label>
    </ligand>
</feature>
<keyword evidence="1" id="KW-0140">cGMP</keyword>
<reference evidence="11" key="1">
    <citation type="journal article" date="2017" name="bioRxiv">
        <title>Comparative analysis of the genomes of Stylophora pistillata and Acropora digitifera provides evidence for extensive differences between species of corals.</title>
        <authorList>
            <person name="Voolstra C.R."/>
            <person name="Li Y."/>
            <person name="Liew Y.J."/>
            <person name="Baumgarten S."/>
            <person name="Zoccola D."/>
            <person name="Flot J.-F."/>
            <person name="Tambutte S."/>
            <person name="Allemand D."/>
            <person name="Aranda M."/>
        </authorList>
    </citation>
    <scope>NUCLEOTIDE SEQUENCE [LARGE SCALE GENOMIC DNA]</scope>
</reference>
<dbReference type="InterPro" id="IPR023174">
    <property type="entry name" value="PDEase_CS"/>
</dbReference>
<feature type="binding site" evidence="5">
    <location>
        <position position="429"/>
    </location>
    <ligand>
        <name>AMP</name>
        <dbReference type="ChEBI" id="CHEBI:456215"/>
    </ligand>
</feature>
<feature type="domain" description="PDEase" evidence="9">
    <location>
        <begin position="204"/>
        <end position="544"/>
    </location>
</feature>
<dbReference type="GO" id="GO:0046872">
    <property type="term" value="F:metal ion binding"/>
    <property type="evidence" value="ECO:0007669"/>
    <property type="project" value="UniProtKB-KW"/>
</dbReference>
<dbReference type="PROSITE" id="PS51845">
    <property type="entry name" value="PDEASE_I_2"/>
    <property type="match status" value="1"/>
</dbReference>
<dbReference type="Pfam" id="PF08499">
    <property type="entry name" value="PDEase_I_N"/>
    <property type="match status" value="1"/>
</dbReference>
<comment type="similarity">
    <text evidence="7">Belongs to the cyclic nucleotide phosphodiesterase family.</text>
</comment>
<evidence type="ECO:0000256" key="8">
    <source>
        <dbReference type="SAM" id="MobiDB-lite"/>
    </source>
</evidence>
<gene>
    <name evidence="10" type="primary">PDE1C</name>
    <name evidence="10" type="ORF">AWC38_SpisGene17192</name>
</gene>
<dbReference type="EMBL" id="LSMT01000410">
    <property type="protein sequence ID" value="PFX18449.1"/>
    <property type="molecule type" value="Genomic_DNA"/>
</dbReference>
<evidence type="ECO:0000256" key="6">
    <source>
        <dbReference type="PIRSR" id="PIRSR623088-3"/>
    </source>
</evidence>
<feature type="region of interest" description="Disordered" evidence="8">
    <location>
        <begin position="544"/>
        <end position="591"/>
    </location>
</feature>
<comment type="caution">
    <text evidence="10">The sequence shown here is derived from an EMBL/GenBank/DDBJ whole genome shotgun (WGS) entry which is preliminary data.</text>
</comment>
<feature type="compositionally biased region" description="Low complexity" evidence="8">
    <location>
        <begin position="553"/>
        <end position="565"/>
    </location>
</feature>
<dbReference type="GO" id="GO:0007165">
    <property type="term" value="P:signal transduction"/>
    <property type="evidence" value="ECO:0007669"/>
    <property type="project" value="InterPro"/>
</dbReference>
<dbReference type="InterPro" id="IPR023088">
    <property type="entry name" value="PDEase"/>
</dbReference>
<evidence type="ECO:0000256" key="3">
    <source>
        <dbReference type="ARBA" id="ARBA00022801"/>
    </source>
</evidence>
<evidence type="ECO:0000313" key="10">
    <source>
        <dbReference type="EMBL" id="PFX18449.1"/>
    </source>
</evidence>
<dbReference type="PANTHER" id="PTHR11347">
    <property type="entry name" value="CYCLIC NUCLEOTIDE PHOSPHODIESTERASE"/>
    <property type="match status" value="1"/>
</dbReference>
<feature type="binding site" evidence="6">
    <location>
        <position position="322"/>
    </location>
    <ligand>
        <name>Zn(2+)</name>
        <dbReference type="ChEBI" id="CHEBI:29105"/>
        <label>2</label>
    </ligand>
</feature>
<keyword evidence="3 7" id="KW-0378">Hydrolase</keyword>
<comment type="cofactor">
    <cofactor evidence="7">
        <name>a divalent metal cation</name>
        <dbReference type="ChEBI" id="CHEBI:60240"/>
    </cofactor>
    <text evidence="7">Binds 2 divalent metal cations per subunit. Site 1 may preferentially bind zinc ions, while site 2 has a preference for magnesium and/or manganese ions.</text>
</comment>
<dbReference type="SUPFAM" id="SSF109604">
    <property type="entry name" value="HD-domain/PDEase-like"/>
    <property type="match status" value="1"/>
</dbReference>
<keyword evidence="11" id="KW-1185">Reference proteome</keyword>
<feature type="binding site" evidence="6">
    <location>
        <position position="321"/>
    </location>
    <ligand>
        <name>Zn(2+)</name>
        <dbReference type="ChEBI" id="CHEBI:29105"/>
        <label>1</label>
    </ligand>
</feature>
<dbReference type="InterPro" id="IPR003607">
    <property type="entry name" value="HD/PDEase_dom"/>
</dbReference>
<dbReference type="OrthoDB" id="189220at2759"/>
<dbReference type="AlphaFoldDB" id="A0A2B4RNU0"/>
<dbReference type="Gene3D" id="1.10.1300.10">
    <property type="entry name" value="3'5'-cyclic nucleotide phosphodiesterase, catalytic domain"/>
    <property type="match status" value="1"/>
</dbReference>
<feature type="binding site" evidence="5">
    <location>
        <position position="480"/>
    </location>
    <ligand>
        <name>AMP</name>
        <dbReference type="ChEBI" id="CHEBI:456215"/>
    </ligand>
</feature>
<accession>A0A2B4RNU0</accession>
<dbReference type="EC" id="3.1.4.-" evidence="7"/>
<evidence type="ECO:0000259" key="9">
    <source>
        <dbReference type="PROSITE" id="PS51845"/>
    </source>
</evidence>
<dbReference type="PROSITE" id="PS00126">
    <property type="entry name" value="PDEASE_I_1"/>
    <property type="match status" value="1"/>
</dbReference>
<sequence>MGSTCTKAPRKDQNSKYSLQNRADDSSADTVQPHIHVTSIPVDCACESNCNDNEVCNDCDGYTTHDPTSYSPEKASVLAVSRLREIMDQLDTGKGLSATDMKQELGIAVAMLDKASVAATPVPLRDYRGSTSALSELDDELESSLYSDDVNEEVREWIATTFARSTPGLRRKSIARRHTFRSVVQAVKASLYVKRIYQNMAIKSKFQVPEEVQQYFRNLDKWTFDPFKFSDLTSGNPLRYLGHELFTRYDLLAKFKITSPTLDRFLVAIEDAYKKPGNRYHNEFHAADVTHSVHYFLSRVGLMHCMSDLEIFGLLLSAIIHDVDHTGTTNNFHVNSRSELALLYNDRCVLENHHLCCAFTLLKSRELDILASLTPEQYSELRTLVVDMVLATDMSSHFEQLRAMKATLTVLGSQVEKSQALEYILHVADISNPAKDWELHRQWTSRIMEEFFCQGDRELEMGLPISPLCDRSVTCIPESQLGFIEFVVTPAFDVCSEMLDLLLETKTSQAAADLGIEGFGGKERAWVAPLADNRRRWKEQCQSSTREGMAEARSPSNLSLLSRSSVGVTEDENKNKQSPRNSKPLLTPIIS</sequence>
<evidence type="ECO:0000256" key="1">
    <source>
        <dbReference type="ARBA" id="ARBA00022535"/>
    </source>
</evidence>
<evidence type="ECO:0000256" key="2">
    <source>
        <dbReference type="ARBA" id="ARBA00022723"/>
    </source>
</evidence>
<dbReference type="GO" id="GO:0004114">
    <property type="term" value="F:3',5'-cyclic-nucleotide phosphodiesterase activity"/>
    <property type="evidence" value="ECO:0007669"/>
    <property type="project" value="InterPro"/>
</dbReference>
<evidence type="ECO:0000256" key="5">
    <source>
        <dbReference type="PIRSR" id="PIRSR623088-2"/>
    </source>
</evidence>
<name>A0A2B4RNU0_STYPI</name>
<protein>
    <recommendedName>
        <fullName evidence="7">Phosphodiesterase</fullName>
        <ecNumber evidence="7">3.1.4.-</ecNumber>
    </recommendedName>
</protein>
<dbReference type="Pfam" id="PF00233">
    <property type="entry name" value="PDEase_I"/>
    <property type="match status" value="1"/>
</dbReference>